<evidence type="ECO:0000256" key="1">
    <source>
        <dbReference type="PROSITE-ProRule" id="PRU00339"/>
    </source>
</evidence>
<name>A0ABV6YIX5_UNCEI</name>
<dbReference type="InterPro" id="IPR019734">
    <property type="entry name" value="TPR_rpt"/>
</dbReference>
<accession>A0ABV6YIX5</accession>
<evidence type="ECO:0000313" key="3">
    <source>
        <dbReference type="Proteomes" id="UP001593833"/>
    </source>
</evidence>
<dbReference type="Pfam" id="PF13432">
    <property type="entry name" value="TPR_16"/>
    <property type="match status" value="1"/>
</dbReference>
<dbReference type="PANTHER" id="PTHR12558">
    <property type="entry name" value="CELL DIVISION CYCLE 16,23,27"/>
    <property type="match status" value="1"/>
</dbReference>
<sequence length="415" mass="45271">MIHRSIRCPRLWTSALMMILITTCLGIAQESVKNPPFFAAVSVEVRDHTETPLRVVNGTLLDVGVIVELTALHGGAWAEVRSRDGGEWRADSVITVNPQVNLALLKLDEIPTHAIRLPESTAYTDGGRLILIGGPNCETDSLSVTAYRHFKLQDGFDLIPLSRAFPGAAPALGPDGRLIGVSADLSTEDVSIGYLVPTASIKVVVRSGSRPRPFSMFADTEPPEYMTDESSRGLALRGAILTRSGSSALAREFLTLALQRDQHCTDAHYWMGEFLLASDEPKLAAESFANAAAVDSTYGRAWCRAGFAYSGAGLHQEAEKMYFRALEVDTCSAESYLGVGVVRFNQGRHDEAIDLLQESLACDSTYHGGLAFYNLVVVYNAMGRRKEAERVCDTLSGLNPKLAERARRMLHGHHH</sequence>
<gene>
    <name evidence="2" type="ORF">ACFL6M_01745</name>
</gene>
<comment type="caution">
    <text evidence="2">The sequence shown here is derived from an EMBL/GenBank/DDBJ whole genome shotgun (WGS) entry which is preliminary data.</text>
</comment>
<dbReference type="PANTHER" id="PTHR12558:SF13">
    <property type="entry name" value="CELL DIVISION CYCLE PROTEIN 27 HOMOLOG"/>
    <property type="match status" value="1"/>
</dbReference>
<dbReference type="SUPFAM" id="SSF50494">
    <property type="entry name" value="Trypsin-like serine proteases"/>
    <property type="match status" value="1"/>
</dbReference>
<dbReference type="PROSITE" id="PS50005">
    <property type="entry name" value="TPR"/>
    <property type="match status" value="1"/>
</dbReference>
<dbReference type="InterPro" id="IPR009003">
    <property type="entry name" value="Peptidase_S1_PA"/>
</dbReference>
<keyword evidence="3" id="KW-1185">Reference proteome</keyword>
<dbReference type="Gene3D" id="1.25.40.10">
    <property type="entry name" value="Tetratricopeptide repeat domain"/>
    <property type="match status" value="1"/>
</dbReference>
<dbReference type="Proteomes" id="UP001593833">
    <property type="component" value="Unassembled WGS sequence"/>
</dbReference>
<proteinExistence type="predicted"/>
<dbReference type="SMART" id="SM00028">
    <property type="entry name" value="TPR"/>
    <property type="match status" value="5"/>
</dbReference>
<dbReference type="InterPro" id="IPR011990">
    <property type="entry name" value="TPR-like_helical_dom_sf"/>
</dbReference>
<reference evidence="2 3" key="1">
    <citation type="submission" date="2024-09" db="EMBL/GenBank/DDBJ databases">
        <authorList>
            <person name="D'Angelo T."/>
        </authorList>
    </citation>
    <scope>NUCLEOTIDE SEQUENCE [LARGE SCALE GENOMIC DNA]</scope>
    <source>
        <strain evidence="2">SAG AM-320-E07</strain>
    </source>
</reference>
<dbReference type="SUPFAM" id="SSF48452">
    <property type="entry name" value="TPR-like"/>
    <property type="match status" value="1"/>
</dbReference>
<keyword evidence="1" id="KW-0802">TPR repeat</keyword>
<dbReference type="EMBL" id="JBHPKH010000011">
    <property type="protein sequence ID" value="MFC1572298.1"/>
    <property type="molecule type" value="Genomic_DNA"/>
</dbReference>
<protein>
    <submittedName>
        <fullName evidence="2">Tetratricopeptide repeat protein</fullName>
    </submittedName>
</protein>
<evidence type="ECO:0000313" key="2">
    <source>
        <dbReference type="EMBL" id="MFC1572298.1"/>
    </source>
</evidence>
<organism evidence="2 3">
    <name type="scientific">Eiseniibacteriota bacterium</name>
    <dbReference type="NCBI Taxonomy" id="2212470"/>
    <lineage>
        <taxon>Bacteria</taxon>
        <taxon>Candidatus Eiseniibacteriota</taxon>
    </lineage>
</organism>
<feature type="repeat" description="TPR" evidence="1">
    <location>
        <begin position="333"/>
        <end position="366"/>
    </location>
</feature>